<dbReference type="NCBIfam" id="TIGR01720">
    <property type="entry name" value="NRPS-para261"/>
    <property type="match status" value="2"/>
</dbReference>
<dbReference type="InterPro" id="IPR001242">
    <property type="entry name" value="Condensation_dom"/>
</dbReference>
<dbReference type="STRING" id="1841861.GCA_900157365_03604"/>
<evidence type="ECO:0000313" key="9">
    <source>
        <dbReference type="EMBL" id="SPM43062.1"/>
    </source>
</evidence>
<evidence type="ECO:0000256" key="1">
    <source>
        <dbReference type="ARBA" id="ARBA00001957"/>
    </source>
</evidence>
<evidence type="ECO:0000313" key="10">
    <source>
        <dbReference type="Proteomes" id="UP000240424"/>
    </source>
</evidence>
<dbReference type="Gene3D" id="2.30.38.10">
    <property type="entry name" value="Luciferase, Domain 3"/>
    <property type="match status" value="1"/>
</dbReference>
<dbReference type="CDD" id="cd19543">
    <property type="entry name" value="DCL_NRPS"/>
    <property type="match status" value="2"/>
</dbReference>
<dbReference type="InterPro" id="IPR010060">
    <property type="entry name" value="NRPS_synth"/>
</dbReference>
<protein>
    <submittedName>
        <fullName evidence="9">Non-ribosomal peptide synthetase</fullName>
    </submittedName>
</protein>
<feature type="non-terminal residue" evidence="9">
    <location>
        <position position="1"/>
    </location>
</feature>
<dbReference type="Proteomes" id="UP000240424">
    <property type="component" value="Unassembled WGS sequence"/>
</dbReference>
<dbReference type="FunFam" id="3.40.50.12780:FF:000012">
    <property type="entry name" value="Non-ribosomal peptide synthetase"/>
    <property type="match status" value="2"/>
</dbReference>
<dbReference type="PANTHER" id="PTHR45527:SF14">
    <property type="entry name" value="PLIPASTATIN SYNTHASE SUBUNIT B"/>
    <property type="match status" value="1"/>
</dbReference>
<dbReference type="PANTHER" id="PTHR45527">
    <property type="entry name" value="NONRIBOSOMAL PEPTIDE SYNTHETASE"/>
    <property type="match status" value="1"/>
</dbReference>
<dbReference type="GO" id="GO:0044550">
    <property type="term" value="P:secondary metabolite biosynthetic process"/>
    <property type="evidence" value="ECO:0007669"/>
    <property type="project" value="UniProtKB-ARBA"/>
</dbReference>
<dbReference type="PROSITE" id="PS50075">
    <property type="entry name" value="CARRIER"/>
    <property type="match status" value="2"/>
</dbReference>
<keyword evidence="6" id="KW-0045">Antibiotic biosynthesis</keyword>
<proteinExistence type="inferred from homology"/>
<evidence type="ECO:0000259" key="8">
    <source>
        <dbReference type="PROSITE" id="PS50075"/>
    </source>
</evidence>
<keyword evidence="3" id="KW-0596">Phosphopantetheine</keyword>
<dbReference type="SUPFAM" id="SSF47336">
    <property type="entry name" value="ACP-like"/>
    <property type="match status" value="2"/>
</dbReference>
<dbReference type="EMBL" id="FUEZ01000004">
    <property type="protein sequence ID" value="SPM43062.1"/>
    <property type="molecule type" value="Genomic_DNA"/>
</dbReference>
<feature type="region of interest" description="Disordered" evidence="7">
    <location>
        <begin position="214"/>
        <end position="245"/>
    </location>
</feature>
<comment type="similarity">
    <text evidence="2">Belongs to the ATP-dependent AMP-binding enzyme family.</text>
</comment>
<dbReference type="InterPro" id="IPR036736">
    <property type="entry name" value="ACP-like_sf"/>
</dbReference>
<dbReference type="GO" id="GO:0017000">
    <property type="term" value="P:antibiotic biosynthetic process"/>
    <property type="evidence" value="ECO:0007669"/>
    <property type="project" value="UniProtKB-KW"/>
</dbReference>
<dbReference type="Gene3D" id="3.30.300.30">
    <property type="match status" value="2"/>
</dbReference>
<dbReference type="Pfam" id="PF13193">
    <property type="entry name" value="AMP-binding_C"/>
    <property type="match status" value="2"/>
</dbReference>
<evidence type="ECO:0000256" key="2">
    <source>
        <dbReference type="ARBA" id="ARBA00006432"/>
    </source>
</evidence>
<dbReference type="GO" id="GO:0043041">
    <property type="term" value="P:amino acid activation for nonribosomal peptide biosynthetic process"/>
    <property type="evidence" value="ECO:0007669"/>
    <property type="project" value="TreeGrafter"/>
</dbReference>
<evidence type="ECO:0000256" key="4">
    <source>
        <dbReference type="ARBA" id="ARBA00022553"/>
    </source>
</evidence>
<dbReference type="Gene3D" id="1.10.1200.10">
    <property type="entry name" value="ACP-like"/>
    <property type="match status" value="2"/>
</dbReference>
<dbReference type="Gene3D" id="3.40.50.980">
    <property type="match status" value="2"/>
</dbReference>
<dbReference type="Pfam" id="PF00550">
    <property type="entry name" value="PP-binding"/>
    <property type="match status" value="2"/>
</dbReference>
<dbReference type="PROSITE" id="PS00455">
    <property type="entry name" value="AMP_BINDING"/>
    <property type="match status" value="2"/>
</dbReference>
<keyword evidence="5" id="KW-0677">Repeat</keyword>
<dbReference type="NCBIfam" id="NF003417">
    <property type="entry name" value="PRK04813.1"/>
    <property type="match status" value="2"/>
</dbReference>
<dbReference type="UniPathway" id="UPA00011"/>
<evidence type="ECO:0000256" key="6">
    <source>
        <dbReference type="ARBA" id="ARBA00023194"/>
    </source>
</evidence>
<dbReference type="InterPro" id="IPR023213">
    <property type="entry name" value="CAT-like_dom_sf"/>
</dbReference>
<dbReference type="InterPro" id="IPR000873">
    <property type="entry name" value="AMP-dep_synth/lig_dom"/>
</dbReference>
<dbReference type="NCBIfam" id="TIGR01733">
    <property type="entry name" value="AA-adenyl-dom"/>
    <property type="match status" value="2"/>
</dbReference>
<dbReference type="Gene3D" id="3.40.50.12780">
    <property type="entry name" value="N-terminal domain of ligase-like"/>
    <property type="match status" value="1"/>
</dbReference>
<dbReference type="Pfam" id="PF00668">
    <property type="entry name" value="Condensation"/>
    <property type="match status" value="5"/>
</dbReference>
<dbReference type="FunFam" id="3.40.50.980:FF:000001">
    <property type="entry name" value="Non-ribosomal peptide synthetase"/>
    <property type="match status" value="2"/>
</dbReference>
<dbReference type="CDD" id="cd17643">
    <property type="entry name" value="A_NRPS_Cytc1-like"/>
    <property type="match status" value="1"/>
</dbReference>
<gene>
    <name evidence="9" type="ORF">MNAB215_5284</name>
</gene>
<dbReference type="Gene3D" id="3.30.559.10">
    <property type="entry name" value="Chloramphenicol acetyltransferase-like domain"/>
    <property type="match status" value="5"/>
</dbReference>
<feature type="domain" description="Carrier" evidence="8">
    <location>
        <begin position="2468"/>
        <end position="2542"/>
    </location>
</feature>
<comment type="cofactor">
    <cofactor evidence="1">
        <name>pantetheine 4'-phosphate</name>
        <dbReference type="ChEBI" id="CHEBI:47942"/>
    </cofactor>
</comment>
<keyword evidence="10" id="KW-1185">Reference proteome</keyword>
<keyword evidence="4" id="KW-0597">Phosphoprotein</keyword>
<dbReference type="FunFam" id="2.30.38.10:FF:000001">
    <property type="entry name" value="Non-ribosomal peptide synthetase PvdI"/>
    <property type="match status" value="1"/>
</dbReference>
<dbReference type="GO" id="GO:0031177">
    <property type="term" value="F:phosphopantetheine binding"/>
    <property type="evidence" value="ECO:0007669"/>
    <property type="project" value="TreeGrafter"/>
</dbReference>
<dbReference type="InterPro" id="IPR020845">
    <property type="entry name" value="AMP-binding_CS"/>
</dbReference>
<dbReference type="InterPro" id="IPR010071">
    <property type="entry name" value="AA_adenyl_dom"/>
</dbReference>
<dbReference type="SUPFAM" id="SSF52777">
    <property type="entry name" value="CoA-dependent acyltransferases"/>
    <property type="match status" value="10"/>
</dbReference>
<dbReference type="GO" id="GO:0003824">
    <property type="term" value="F:catalytic activity"/>
    <property type="evidence" value="ECO:0007669"/>
    <property type="project" value="UniProtKB-KW"/>
</dbReference>
<dbReference type="FunFam" id="3.30.300.30:FF:000010">
    <property type="entry name" value="Enterobactin synthetase component F"/>
    <property type="match status" value="2"/>
</dbReference>
<dbReference type="GO" id="GO:0005829">
    <property type="term" value="C:cytosol"/>
    <property type="evidence" value="ECO:0007669"/>
    <property type="project" value="TreeGrafter"/>
</dbReference>
<evidence type="ECO:0000256" key="7">
    <source>
        <dbReference type="SAM" id="MobiDB-lite"/>
    </source>
</evidence>
<accession>A0A2U3PH19</accession>
<dbReference type="InterPro" id="IPR006162">
    <property type="entry name" value="Ppantetheine_attach_site"/>
</dbReference>
<dbReference type="InterPro" id="IPR009081">
    <property type="entry name" value="PP-bd_ACP"/>
</dbReference>
<dbReference type="InterPro" id="IPR045851">
    <property type="entry name" value="AMP-bd_C_sf"/>
</dbReference>
<evidence type="ECO:0000256" key="3">
    <source>
        <dbReference type="ARBA" id="ARBA00022450"/>
    </source>
</evidence>
<dbReference type="GO" id="GO:0008610">
    <property type="term" value="P:lipid biosynthetic process"/>
    <property type="evidence" value="ECO:0007669"/>
    <property type="project" value="UniProtKB-ARBA"/>
</dbReference>
<name>A0A2U3PH19_9MYCO</name>
<feature type="domain" description="Carrier" evidence="8">
    <location>
        <begin position="964"/>
        <end position="1038"/>
    </location>
</feature>
<organism evidence="9 10">
    <name type="scientific">Mycobacterium numidiamassiliense</name>
    <dbReference type="NCBI Taxonomy" id="1841861"/>
    <lineage>
        <taxon>Bacteria</taxon>
        <taxon>Bacillati</taxon>
        <taxon>Actinomycetota</taxon>
        <taxon>Actinomycetes</taxon>
        <taxon>Mycobacteriales</taxon>
        <taxon>Mycobacteriaceae</taxon>
        <taxon>Mycobacterium</taxon>
    </lineage>
</organism>
<dbReference type="FunFam" id="1.10.1200.10:FF:000005">
    <property type="entry name" value="Nonribosomal peptide synthetase 1"/>
    <property type="match status" value="2"/>
</dbReference>
<dbReference type="InterPro" id="IPR025110">
    <property type="entry name" value="AMP-bd_C"/>
</dbReference>
<dbReference type="Gene3D" id="3.30.559.30">
    <property type="entry name" value="Nonribosomal peptide synthetase, condensation domain"/>
    <property type="match status" value="5"/>
</dbReference>
<dbReference type="Pfam" id="PF00501">
    <property type="entry name" value="AMP-binding"/>
    <property type="match status" value="2"/>
</dbReference>
<dbReference type="PROSITE" id="PS00012">
    <property type="entry name" value="PHOSPHOPANTETHEINE"/>
    <property type="match status" value="2"/>
</dbReference>
<reference evidence="9 10" key="1">
    <citation type="submission" date="2017-01" db="EMBL/GenBank/DDBJ databases">
        <authorList>
            <consortium name="Urmite Genomes"/>
        </authorList>
    </citation>
    <scope>NUCLEOTIDE SEQUENCE [LARGE SCALE GENOMIC DNA]</scope>
    <source>
        <strain evidence="9 10">AB215</strain>
    </source>
</reference>
<dbReference type="SUPFAM" id="SSF56801">
    <property type="entry name" value="Acetyl-CoA synthetase-like"/>
    <property type="match status" value="2"/>
</dbReference>
<evidence type="ECO:0000256" key="5">
    <source>
        <dbReference type="ARBA" id="ARBA00022737"/>
    </source>
</evidence>
<sequence>VELWGGRVEIDSPAAGLWGNPMEVDDLAFPLTRAQLDIWLAQETGLSSVEWQLGLFVRIDGVVQRGSLEWAIRRVVQESEPARAAFFEVEGRVFQRAVEYPDVELAYYDLSGSDHPVQEAREMALSIQRTPMPLTGPLFKFALFKTRPDEFYLLACAHHIAIDGTGVVLVGQRIASVYSAIVSGAPLPPGLFGSLQDLVDSELAYEASDEYREDEAYWSQNLPAESPSDYGLDEGDSERDPWPSAPVEIDPAVVSRVEELARKWDVPRSSVITAAAALLVRGWCGEAAEVAFDFPVNRRVAPEAKTLPGMVAGVVPLVISVEPGSTVAELCAHADTRIREAVAHQRFPVHALERKARGSGRLAERVNLNFIPAGFSLPFGGVTATASYTNSGQVGGFGLIFSSDGDRLFLSTAGAGGPLSNFDVADLAQRLERVLAAMTADPGRRLSSIDLLDAGEQAELDEIGNRAVLSQPATPVSIPALWAAQVDRVPDAGALSCGDRSLTYRELDEASNRLAHLLVDHGVGPGGCVALLSSRSAEAIVAILAVLKTGAAYLPIDPGLPPVRLRFMVADAAPVVALTASGLADRFDGCELPVIDINDSRIDDQPSTALPFPSPDDIAHIIYTSGTTGVPKGVAVTHHNVTQLVESVDALPPEQVWSQWHSYSFDVSVWEIWSALLHGGRLVVVPESVASSPEDLHALLVNEHVSVLGQTPSAVGALSPQGLESTALMVAGEACPAEVVERWSPGRVMINAYGPTETTVYAAMSGPLQPGPGVVPIGSPVPGAALFVLDPWLRPVPAGVVGELYVAGRGVGTGYIRRPGLTASRFTACPFAEGGDRMYRTGDLVRWDADGQLRYLGRADEQVKIRGYRIELGDVQAALAAVDGVEQAVVIAREDRPGDKRLVGYITGAADPATARSALSERLPAYMVPTAVVALATLPLTVNGKLDRRALPAPEYQDVDRYRAPATPVEEILADIYAQVLGLERVGVDEPFFDLGGDSILSMQVAARARAAGVLCRPRDIFVEQTVARLAQVATVATGEDLLVDEGIGPLEATPIMHWLHSVDGPVEQFNQTVVIDAPAGVTHADVVVLLQGLLDRHAMLRLRVDGDEAGGWLLTVPDVGSVDAAGCVRSVDALSDEALVAARSQLNPAAGQMLSAVWAEPTSQLALIIHHLAVDGVSWRVLLEDLNIAWIQHHSGQPVAVPGGGTSFARWSSRLSEYARDAAVVDSAEVWRQVAATPAALPAVGEGDTYETAHNLSVSLDVETTRQLLGEVPAAFHAGVNDILLIAFGMAWAKLLGTQGPIGIDVEGHGRHEELAADVDLSRTVGWFTTKYPVALTVGELDWGQVTSGGASLGALVKSAKEQLRALPDPLSYGLLRYLNSEVDLSGPEPVIGFNYLGRMGGAAELSDQFWRVGPDGLFSGAATVVDMPLMHTAEVNAATVDTDEGPHLQANWTWTPSALDDAQIERLSRLWFEALAGICAHVRGGGGGLTPSDLAPARMSQEQIDQLRQQCQFADVLPLTPLQQGLFFHTSAADDNADLGELYAMQLDITLAGVLDPQRLREAVQTVVRRHPHLVARFSDQYDEPLQIIPADPEMAWQYVEFDGSDVGEQVDRMAAAERAAVCDVAGHSAFRGALIRTGDDVHRFVLTFHHIVLDGWSMPILLQEIFAGYYGHHLGAPIPYRRFVTWLAEHDQSAAEAAWGQVLAGFDTPTLVGQPDRLSLGRRGVNSFRVSAETTAALSELARSQRTTVNTVLQAAWAQLLCGLTGQRDVAFGAAVSGRPTDMVGAESMVGLLINTVPVRADLTAAATTAELLDQLQNAYNDTVEHQHLALRDIHRITGVDQLFDTLFVYENYPVDASALGEINGLAITDFSSREYNHYPLTMVAHPGTELGFRVEYDTTQFDAAGVEALIASLERVLEAMTADPQRRLSSIDLLGDSEHDRLDAWGNRAVLTQQAGMAVSIPVLFAGQVARIPDAVALSFQGTSMTYRQLDEASNRLAHRLIDHGVGPGERVALLLPRSIEAVVSIMAVLKTGAAYLPLDPAHPSSRMQFMIGDSAPIAAVTTADLRSRFEGCDLAVVDVNDPAIAAQPGSALLAPAADEIAYIIYTSGTTGTPKGVAVTHRNVIRLLEALDAELELGQVWSQCHSLAFDFSVWEIFGALLGGGRIVVVPDAVVRSPEDLHALLAAEQVGVLSQTPSAFYALQTADSLSPELGHQLKLQTVVFGGEALEPQRLSTWLHNHPGPPRLINMYGITETTVHASFREIVDSDVESTVSPIGVPLAHLGFFVLDGWLRPVATGVVGELYVAGAGLAAGYVGRPDLSSTRFVACPFAGAGDRMYRTGDLVRWGDDGQLRYVGRADEQVKIRGHRIELGEVRAALAAVDGVEQAVVIAREDRPGDKRLVGYVTGTGDPADLRAQLAERLPAYMVPAAVVAVEALPLTVNGKLDTRALPAPEYQDGSGSYRAPANAVEEILAGIYAQVLGLERVGVDDSFFDLGGDSILSMQVAARARAAGVLCRPRDIFVEQTVARLALVATVATDTDALVDEGVGAVEATPIIRWLQSVEGPVEQFNQTVVVDAPVGVSHADVVAVLQGLLDRHAMLRLRVDTDEAGGWSLMVPEPGSVAAHVQSVDVLSDEALVAGRSQLDPAAGVMLSAVWAESSGQLALIIHHLAVDGVSWRVLLEDLNIAWAQHHSGQPVALPGGGTSFARWSTLLSEHALRPDVIEQAEAWRQVAATPAVLPAAQPEDTYLTAQNLSVELDVETTRLLLGEVPAAFHAGVNDVLLIAFGMALRELLGTQGAIGIDVEGHGRHEELGADVDLSRTVGWFTTKYPVALNVGGLDWSQIASGATALGSLVKAAKEQLRALPDPLTYGLLRYLNSDVAVGDWDPVIGFNYLGRMGGAAELSDEFWRLGTDGLTSGAATVVAMPLAHTLELNAATIDTEAGPHLQANWTWAASAVDAAHIGRLNQLWFEALAGICAYVRGGGGGLTPSDLVPARLSQDQIDELEREHQIADVLPLTPLQQGLLFHTSISHGSTDDLGELYAVQLDITLAGSLDSRQLQDAVNAVVRRHPHLVARFSDHYDQPVQILSADPEMAWQYLELDGDDVDAQVEQVCAAERAAICDLANQPAFRAALIRTGADQHRFVLTNHHIVMDGWSKPILLQEIFAGYYGHTLGTPTSYRRYVTWLSERDKAAAETAWTQVFAGFDSPALVAEPGRERLGRRDVASFTVPAETTAALGELARSCHTTVNTVLQAAWAQLLCWLTGRQDVAFGTAVSGRPTEVAGAESMVGLLINTVPVRASINAATTIGDLLEQLQGAYNDTLEHQHLALSEIHRLTGHDQLFDTLFVYENYPIETGALLGADGLAVTDFSSHEYNHYPLTVQAVPGHEIGLRVEYDTELFTTARIEKLIQRLQRVLVAMTADSGQAS</sequence>
<dbReference type="InterPro" id="IPR042099">
    <property type="entry name" value="ANL_N_sf"/>
</dbReference>